<protein>
    <submittedName>
        <fullName evidence="2">Uncharacterized protein</fullName>
    </submittedName>
</protein>
<evidence type="ECO:0000313" key="2">
    <source>
        <dbReference type="EMBL" id="NYJ22091.1"/>
    </source>
</evidence>
<comment type="caution">
    <text evidence="2">The sequence shown here is derived from an EMBL/GenBank/DDBJ whole genome shotgun (WGS) entry which is preliminary data.</text>
</comment>
<feature type="transmembrane region" description="Helical" evidence="1">
    <location>
        <begin position="13"/>
        <end position="34"/>
    </location>
</feature>
<accession>A0A853CRI7</accession>
<keyword evidence="1" id="KW-0812">Transmembrane</keyword>
<dbReference type="RefSeq" id="WP_179604181.1">
    <property type="nucleotide sequence ID" value="NZ_BAABEH010000001.1"/>
</dbReference>
<dbReference type="Proteomes" id="UP000578352">
    <property type="component" value="Unassembled WGS sequence"/>
</dbReference>
<sequence>MGGDGRGGELRPVLLWSGFGVLLVAAFLAALGAVQRTYYSPEGFVSAYVGALAAHDLPAALAMPGAAPTKQALSGAGLPTDASAELLRSDLLPRYSGLRIVSDTATGVGRTVVVRVLADGHPVTASFELRQTGAILGLLPTWEFARTPVGVARITVAHAQTFTVGGHTLNPRAAAPAQPASAFTVSAGYLVPAPSLYRLGHSDTYTQAAAVALQPSPGRTVEATVDAQPNAHFTTAVQKELDGFLDQCAKQQVLQPAGCPFGVVIDDRVQGAPTWTMKTYPPVRLAAGDGAWTMPSTGGVVHLSVTVQSIFDGSIEHRESDEKFTVSLTSVVIRPDESLDIVVGE</sequence>
<evidence type="ECO:0000313" key="3">
    <source>
        <dbReference type="Proteomes" id="UP000578352"/>
    </source>
</evidence>
<name>A0A853CRI7_9MICO</name>
<gene>
    <name evidence="2" type="ORF">HNR13_000378</name>
</gene>
<reference evidence="2 3" key="1">
    <citation type="submission" date="2020-07" db="EMBL/GenBank/DDBJ databases">
        <title>Sequencing the genomes of 1000 actinobacteria strains.</title>
        <authorList>
            <person name="Klenk H.-P."/>
        </authorList>
    </citation>
    <scope>NUCLEOTIDE SEQUENCE [LARGE SCALE GENOMIC DNA]</scope>
    <source>
        <strain evidence="2 3">DSM 15165</strain>
    </source>
</reference>
<keyword evidence="1" id="KW-0472">Membrane</keyword>
<organism evidence="2 3">
    <name type="scientific">Leifsonia shinshuensis</name>
    <dbReference type="NCBI Taxonomy" id="150026"/>
    <lineage>
        <taxon>Bacteria</taxon>
        <taxon>Bacillati</taxon>
        <taxon>Actinomycetota</taxon>
        <taxon>Actinomycetes</taxon>
        <taxon>Micrococcales</taxon>
        <taxon>Microbacteriaceae</taxon>
        <taxon>Leifsonia</taxon>
    </lineage>
</organism>
<dbReference type="EMBL" id="JACCFL010000001">
    <property type="protein sequence ID" value="NYJ22091.1"/>
    <property type="molecule type" value="Genomic_DNA"/>
</dbReference>
<keyword evidence="1" id="KW-1133">Transmembrane helix</keyword>
<dbReference type="AlphaFoldDB" id="A0A853CRI7"/>
<evidence type="ECO:0000256" key="1">
    <source>
        <dbReference type="SAM" id="Phobius"/>
    </source>
</evidence>
<proteinExistence type="predicted"/>